<evidence type="ECO:0000313" key="4">
    <source>
        <dbReference type="Proteomes" id="UP001175000"/>
    </source>
</evidence>
<organism evidence="3 4">
    <name type="scientific">Immersiella caudata</name>
    <dbReference type="NCBI Taxonomy" id="314043"/>
    <lineage>
        <taxon>Eukaryota</taxon>
        <taxon>Fungi</taxon>
        <taxon>Dikarya</taxon>
        <taxon>Ascomycota</taxon>
        <taxon>Pezizomycotina</taxon>
        <taxon>Sordariomycetes</taxon>
        <taxon>Sordariomycetidae</taxon>
        <taxon>Sordariales</taxon>
        <taxon>Lasiosphaeriaceae</taxon>
        <taxon>Immersiella</taxon>
    </lineage>
</organism>
<proteinExistence type="predicted"/>
<sequence length="306" mass="34517">MLLLSHLVPPLSFLLALTSPATAALVDLFEDENCQVLIGNRNVWDNSCAVWQNHKFKSYNITYPGGKYQKLHPFDYSWCVGWKPEHCFKAKVDDTCHRADFYELGYSYAMGSSEMSTSTRTKVLLDALERIDTALNAGTEPEPEAKRVAQETPSPEDQDFGDRVCREMGASLFRFKDVVPFTFFHDVRAWAKVRHPGDPAAAAEEIRQFVISFVYFFCTSAGPPQAPIPRQPMMMALSRMADTVKGNKTLEVRLQGFVPCWKRGASEADQLYRVKVSIPPSLLEDLEGTIVDVLGWSDDRMNTETD</sequence>
<gene>
    <name evidence="3" type="ORF">B0T14DRAFT_607102</name>
</gene>
<dbReference type="EMBL" id="JAULSU010000007">
    <property type="protein sequence ID" value="KAK0610918.1"/>
    <property type="molecule type" value="Genomic_DNA"/>
</dbReference>
<reference evidence="3" key="1">
    <citation type="submission" date="2023-06" db="EMBL/GenBank/DDBJ databases">
        <title>Genome-scale phylogeny and comparative genomics of the fungal order Sordariales.</title>
        <authorList>
            <consortium name="Lawrence Berkeley National Laboratory"/>
            <person name="Hensen N."/>
            <person name="Bonometti L."/>
            <person name="Westerberg I."/>
            <person name="Brannstrom I.O."/>
            <person name="Guillou S."/>
            <person name="Cros-Aarteil S."/>
            <person name="Calhoun S."/>
            <person name="Haridas S."/>
            <person name="Kuo A."/>
            <person name="Mondo S."/>
            <person name="Pangilinan J."/>
            <person name="Riley R."/>
            <person name="Labutti K."/>
            <person name="Andreopoulos B."/>
            <person name="Lipzen A."/>
            <person name="Chen C."/>
            <person name="Yanf M."/>
            <person name="Daum C."/>
            <person name="Ng V."/>
            <person name="Clum A."/>
            <person name="Steindorff A."/>
            <person name="Ohm R."/>
            <person name="Martin F."/>
            <person name="Silar P."/>
            <person name="Natvig D."/>
            <person name="Lalanne C."/>
            <person name="Gautier V."/>
            <person name="Ament-Velasquez S.L."/>
            <person name="Kruys A."/>
            <person name="Hutchinson M.I."/>
            <person name="Powell A.J."/>
            <person name="Barry K."/>
            <person name="Miller A.N."/>
            <person name="Grigoriev I.V."/>
            <person name="Debuchy R."/>
            <person name="Gladieux P."/>
            <person name="Thoren M.H."/>
            <person name="Johannesson H."/>
        </authorList>
    </citation>
    <scope>NUCLEOTIDE SEQUENCE</scope>
    <source>
        <strain evidence="3">CBS 606.72</strain>
    </source>
</reference>
<name>A0AA39WAU3_9PEZI</name>
<evidence type="ECO:0000256" key="2">
    <source>
        <dbReference type="SAM" id="SignalP"/>
    </source>
</evidence>
<evidence type="ECO:0000256" key="1">
    <source>
        <dbReference type="SAM" id="MobiDB-lite"/>
    </source>
</evidence>
<accession>A0AA39WAU3</accession>
<feature type="signal peptide" evidence="2">
    <location>
        <begin position="1"/>
        <end position="23"/>
    </location>
</feature>
<keyword evidence="2" id="KW-0732">Signal</keyword>
<comment type="caution">
    <text evidence="3">The sequence shown here is derived from an EMBL/GenBank/DDBJ whole genome shotgun (WGS) entry which is preliminary data.</text>
</comment>
<evidence type="ECO:0000313" key="3">
    <source>
        <dbReference type="EMBL" id="KAK0610918.1"/>
    </source>
</evidence>
<feature type="region of interest" description="Disordered" evidence="1">
    <location>
        <begin position="135"/>
        <end position="161"/>
    </location>
</feature>
<feature type="chain" id="PRO_5041440382" evidence="2">
    <location>
        <begin position="24"/>
        <end position="306"/>
    </location>
</feature>
<dbReference type="Proteomes" id="UP001175000">
    <property type="component" value="Unassembled WGS sequence"/>
</dbReference>
<keyword evidence="4" id="KW-1185">Reference proteome</keyword>
<dbReference type="AlphaFoldDB" id="A0AA39WAU3"/>
<protein>
    <submittedName>
        <fullName evidence="3">Uncharacterized protein</fullName>
    </submittedName>
</protein>